<protein>
    <submittedName>
        <fullName evidence="1">Uncharacterized protein</fullName>
    </submittedName>
</protein>
<reference evidence="1 2" key="1">
    <citation type="submission" date="2024-01" db="EMBL/GenBank/DDBJ databases">
        <title>The genomes of 5 underutilized Papilionoideae crops provide insights into root nodulation and disease resistance.</title>
        <authorList>
            <person name="Yuan L."/>
        </authorList>
    </citation>
    <scope>NUCLEOTIDE SEQUENCE [LARGE SCALE GENOMIC DNA]</scope>
    <source>
        <strain evidence="1">LY-2023</strain>
        <tissue evidence="1">Leaf</tissue>
    </source>
</reference>
<name>A0AAN9PIM2_CLITE</name>
<evidence type="ECO:0000313" key="1">
    <source>
        <dbReference type="EMBL" id="KAK7300800.1"/>
    </source>
</evidence>
<accession>A0AAN9PIM2</accession>
<dbReference type="Proteomes" id="UP001359559">
    <property type="component" value="Unassembled WGS sequence"/>
</dbReference>
<organism evidence="1 2">
    <name type="scientific">Clitoria ternatea</name>
    <name type="common">Butterfly pea</name>
    <dbReference type="NCBI Taxonomy" id="43366"/>
    <lineage>
        <taxon>Eukaryota</taxon>
        <taxon>Viridiplantae</taxon>
        <taxon>Streptophyta</taxon>
        <taxon>Embryophyta</taxon>
        <taxon>Tracheophyta</taxon>
        <taxon>Spermatophyta</taxon>
        <taxon>Magnoliopsida</taxon>
        <taxon>eudicotyledons</taxon>
        <taxon>Gunneridae</taxon>
        <taxon>Pentapetalae</taxon>
        <taxon>rosids</taxon>
        <taxon>fabids</taxon>
        <taxon>Fabales</taxon>
        <taxon>Fabaceae</taxon>
        <taxon>Papilionoideae</taxon>
        <taxon>50 kb inversion clade</taxon>
        <taxon>NPAAA clade</taxon>
        <taxon>indigoferoid/millettioid clade</taxon>
        <taxon>Phaseoleae</taxon>
        <taxon>Clitoria</taxon>
    </lineage>
</organism>
<comment type="caution">
    <text evidence="1">The sequence shown here is derived from an EMBL/GenBank/DDBJ whole genome shotgun (WGS) entry which is preliminary data.</text>
</comment>
<proteinExistence type="predicted"/>
<evidence type="ECO:0000313" key="2">
    <source>
        <dbReference type="Proteomes" id="UP001359559"/>
    </source>
</evidence>
<sequence length="215" mass="24227">MSTKFMTWNKIFHPPAKPPYSVRKSLTRKPILFTTSSAQNLTLSQNSTVVPVTCLRHRFSPSASPLVEAHRLTGAFLTLEPPFPRHFRQQPPFLHLSWLEAVYGKSFHYFTSDSLGFCNRQVPMRILVHHVRCLCWRLCLSFVPPLAANSKTTSSVAAELVCHDGPICHFLATNLSIFEDLESKYGISAGDSSRARESCPVDVTRKACVTTCMEW</sequence>
<keyword evidence="2" id="KW-1185">Reference proteome</keyword>
<dbReference type="AlphaFoldDB" id="A0AAN9PIM2"/>
<gene>
    <name evidence="1" type="ORF">RJT34_11651</name>
</gene>
<dbReference type="EMBL" id="JAYKXN010000003">
    <property type="protein sequence ID" value="KAK7300800.1"/>
    <property type="molecule type" value="Genomic_DNA"/>
</dbReference>